<dbReference type="PANTHER" id="PTHR47962">
    <property type="entry name" value="ATP-DEPENDENT HELICASE LHR-RELATED-RELATED"/>
    <property type="match status" value="1"/>
</dbReference>
<feature type="domain" description="Helicase ATP-binding" evidence="3">
    <location>
        <begin position="90"/>
        <end position="261"/>
    </location>
</feature>
<dbReference type="KEGG" id="pdio:PDMSB3_0225.2"/>
<keyword evidence="6" id="KW-1185">Reference proteome</keyword>
<dbReference type="PROSITE" id="PS51194">
    <property type="entry name" value="HELICASE_CTER"/>
    <property type="match status" value="1"/>
</dbReference>
<dbReference type="Proteomes" id="UP000325811">
    <property type="component" value="Plasmid pI"/>
</dbReference>
<evidence type="ECO:0000313" key="6">
    <source>
        <dbReference type="Proteomes" id="UP000325811"/>
    </source>
</evidence>
<dbReference type="PANTHER" id="PTHR47962:SF5">
    <property type="entry name" value="ATP-DEPENDENT HELICASE LHR-RELATED"/>
    <property type="match status" value="1"/>
</dbReference>
<dbReference type="InterPro" id="IPR052511">
    <property type="entry name" value="ATP-dep_Helicase"/>
</dbReference>
<dbReference type="RefSeq" id="WP_165190042.1">
    <property type="nucleotide sequence ID" value="NZ_LR699555.1"/>
</dbReference>
<feature type="domain" description="Helicase C-terminal" evidence="4">
    <location>
        <begin position="890"/>
        <end position="1071"/>
    </location>
</feature>
<geneLocation type="plasmid" evidence="5 6">
    <name>pI</name>
</geneLocation>
<dbReference type="Gene3D" id="3.40.50.300">
    <property type="entry name" value="P-loop containing nucleotide triphosphate hydrolases"/>
    <property type="match status" value="2"/>
</dbReference>
<dbReference type="SUPFAM" id="SSF52540">
    <property type="entry name" value="P-loop containing nucleoside triphosphate hydrolases"/>
    <property type="match status" value="2"/>
</dbReference>
<dbReference type="InterPro" id="IPR001650">
    <property type="entry name" value="Helicase_C-like"/>
</dbReference>
<dbReference type="GO" id="GO:0005524">
    <property type="term" value="F:ATP binding"/>
    <property type="evidence" value="ECO:0007669"/>
    <property type="project" value="UniProtKB-KW"/>
</dbReference>
<evidence type="ECO:0000259" key="4">
    <source>
        <dbReference type="PROSITE" id="PS51194"/>
    </source>
</evidence>
<dbReference type="GO" id="GO:0004386">
    <property type="term" value="F:helicase activity"/>
    <property type="evidence" value="ECO:0007669"/>
    <property type="project" value="UniProtKB-KW"/>
</dbReference>
<accession>A0A5Q4ZGZ3</accession>
<evidence type="ECO:0000313" key="5">
    <source>
        <dbReference type="EMBL" id="VVD31061.1"/>
    </source>
</evidence>
<proteinExistence type="predicted"/>
<dbReference type="InterPro" id="IPR014001">
    <property type="entry name" value="Helicase_ATP-bd"/>
</dbReference>
<keyword evidence="5" id="KW-0347">Helicase</keyword>
<evidence type="ECO:0000256" key="1">
    <source>
        <dbReference type="ARBA" id="ARBA00022741"/>
    </source>
</evidence>
<dbReference type="SMART" id="SM00490">
    <property type="entry name" value="HELICc"/>
    <property type="match status" value="1"/>
</dbReference>
<organism evidence="5 6">
    <name type="scientific">Paraburkholderia dioscoreae</name>
    <dbReference type="NCBI Taxonomy" id="2604047"/>
    <lineage>
        <taxon>Bacteria</taxon>
        <taxon>Pseudomonadati</taxon>
        <taxon>Pseudomonadota</taxon>
        <taxon>Betaproteobacteria</taxon>
        <taxon>Burkholderiales</taxon>
        <taxon>Burkholderiaceae</taxon>
        <taxon>Paraburkholderia</taxon>
    </lineage>
</organism>
<dbReference type="InterPro" id="IPR011545">
    <property type="entry name" value="DEAD/DEAH_box_helicase_dom"/>
</dbReference>
<keyword evidence="5" id="KW-0378">Hydrolase</keyword>
<keyword evidence="1" id="KW-0547">Nucleotide-binding</keyword>
<keyword evidence="2" id="KW-0067">ATP-binding</keyword>
<gene>
    <name evidence="5" type="ORF">PDMSB3_0225</name>
</gene>
<protein>
    <submittedName>
        <fullName evidence="5">DEAD/DEAH box helicase</fullName>
    </submittedName>
</protein>
<dbReference type="EMBL" id="LR699555">
    <property type="protein sequence ID" value="VVD31061.1"/>
    <property type="molecule type" value="Genomic_DNA"/>
</dbReference>
<name>A0A5Q4ZGZ3_9BURK</name>
<sequence length="1720" mass="194668">MHVLETHGQIISDYASYIRSFLNIEDPKILAEVESKLSDGRLWPEPLLQFNPAFQMVGSVAEQAAKGAFHPALSDIFKDYSLYKHQLDAIELGSKGKDFIVTSGTGSGKSLTYIGSIFHDLLERPSENGVCAVVVYPMNALINSQFEEFKRYEQNYIKSTGRPFPISFGQYTGQENENTRSAMRDHPPQVLLTNYMMLELLLTRTAERPIRDGIYANLRFLVFDELHTYRGRQGADVAMLIRRIQAQCERRAVCIGTSATMASGGSVSSQKSRIAAVATQLFGRPFEPSQIIGESLARSLAPSGDVPDSKQLAQAIARSLDVDAPLASLKSHPLAVWLENRVALAEVGADLVRGQPRRISEVVDELVRDAGVSRPEAASAVSSLLQWISNVNERLQADGQRYTVLPFKLHQFISQTGSVYTTLDQDEHRFITLEPGVYKVDEKEKKPIYPNVFSRISGHAFICVTRVGDRLEPREFRESSEDDEGASDGYLIVGDDVWDEHDDLAFLPDSWLNRNKTAPDTRKRAQFPVRLGFDETGRCSETEPLRWWGWFMRAPLLFDPTAGVFYDTKTNEGTKLTKLGSEGRSTSTTITTFSILNRLSDAGYAVRDQKLISFTDNRQDAALQAGHFNDFVEVIRLRAGIYQALSRAGESGLTFERLGLAVFDALGLPFVEYANKKEEPELAHVRRSYEEAFQTYLLYRALADLRRSWRIVLPNLEQCALLSIGYADLPEVADNDKYWDKVPVLDALSQEDRAAFIATILDFFRLEYAVHSENYLTQAKIRENEKLFRERLRAPWTLDPNENIRDPFYMRLETLHRGAKVSSKSMGPASGLGKFIKLFIKQQSIDVDLRGDHYRDFIRLLMQKLEGADYLVSQAAKGETNENVPLYRLRIEKLIWRVGDLKTVKADLIKRRSYKGQAPQPNLFFQDLYQRNFARAKRLRAEDHTGQLGVDERRDREDRFRADWYLDQNQKLLDDSRIRSQSISALYCSPTMELGIDIGGLSVVHLRNAPPNPANYAQRAGRAGRGGQGALIFTYCSTYSPHDRHYFQHQQDLVAGAVQPPRLDLANRELLQTHLNALAISEVGLPGLENHAGNRPSVTRFIDEERRELPLLPSMYAGLELGPATRDRLRATFQRAIKDISADLEARAGHWFNDTWIEQTLTGLAAHLDKSIDRWRALYRSARTTLDRATQKIQSGTLGLSSDEYRKYKRSQDQATRQLDLLRNQGGGSSELSEFYPYRYLASEGFLPGYNFTRLPIRVFLPTTDTSGEFISRPRSIALREFGPLNIIYHRGRKYRVSQLVVQDADSVLIEAKVSTKAGYFLTGEQLQLEHCPFSGVSLSDNANKIHLHHLMEMAESRAEEVDRISCEEEERTSRGFAIQTYFSIDGGNTDRVKRAAIKANGEPLLNLIYVPAARLVHVNEKWRAQQADGFPIGLTTGEWRSSMPEDEAQSREEFRRVKLWTSNLADALYIVPIQPLGLESDGVITLQYALKRAIEQVFQVESSEIGVIAIGEPKAPNILLYEAAEGSLGILSRFVEDVSAFQTVVSLARDLCRFDDPKYLGPASYDDLLSYYNQRDHQIIDRHLIKDALSKLAACTLEIQANSGYGSYEEHYQSMLKHLDPSSSTERKFIEHLYSHGLRLPDAAQKRVDGIYVQPDFHYEPRVWIFCDGTPHDDPTVQADDAAKRQAILSKGDEVWVYHYKDDLAAKVAARPDIFRKVR</sequence>
<keyword evidence="5" id="KW-0614">Plasmid</keyword>
<dbReference type="Pfam" id="PF00270">
    <property type="entry name" value="DEAD"/>
    <property type="match status" value="1"/>
</dbReference>
<dbReference type="PROSITE" id="PS51192">
    <property type="entry name" value="HELICASE_ATP_BIND_1"/>
    <property type="match status" value="1"/>
</dbReference>
<evidence type="ECO:0000259" key="3">
    <source>
        <dbReference type="PROSITE" id="PS51192"/>
    </source>
</evidence>
<dbReference type="Pfam" id="PF00271">
    <property type="entry name" value="Helicase_C"/>
    <property type="match status" value="1"/>
</dbReference>
<dbReference type="GO" id="GO:0016887">
    <property type="term" value="F:ATP hydrolysis activity"/>
    <property type="evidence" value="ECO:0007669"/>
    <property type="project" value="TreeGrafter"/>
</dbReference>
<reference evidence="5 6" key="1">
    <citation type="submission" date="2019-08" db="EMBL/GenBank/DDBJ databases">
        <authorList>
            <person name="Herpell B J."/>
        </authorList>
    </citation>
    <scope>NUCLEOTIDE SEQUENCE [LARGE SCALE GENOMIC DNA]</scope>
    <source>
        <strain evidence="6">Msb3</strain>
        <plasmid evidence="5 6">pI</plasmid>
    </source>
</reference>
<dbReference type="InterPro" id="IPR027417">
    <property type="entry name" value="P-loop_NTPase"/>
</dbReference>
<evidence type="ECO:0000256" key="2">
    <source>
        <dbReference type="ARBA" id="ARBA00022840"/>
    </source>
</evidence>
<dbReference type="GO" id="GO:0003677">
    <property type="term" value="F:DNA binding"/>
    <property type="evidence" value="ECO:0007669"/>
    <property type="project" value="TreeGrafter"/>
</dbReference>
<dbReference type="SMART" id="SM00487">
    <property type="entry name" value="DEXDc"/>
    <property type="match status" value="1"/>
</dbReference>